<protein>
    <submittedName>
        <fullName evidence="2">Very short patch repair endonuclease</fullName>
    </submittedName>
</protein>
<dbReference type="EMBL" id="MZ147816">
    <property type="protein sequence ID" value="QVW54518.1"/>
    <property type="molecule type" value="Genomic_DNA"/>
</dbReference>
<evidence type="ECO:0000313" key="3">
    <source>
        <dbReference type="Proteomes" id="UP000677423"/>
    </source>
</evidence>
<keyword evidence="3" id="KW-1185">Reference proteome</keyword>
<keyword evidence="2" id="KW-0378">Hydrolase</keyword>
<sequence>MVLSWDDIREQVKLKGWELTEIQPNNNFLLMCNKGHRFIGNKRRLASVTECSYCKGTKVTPQELLQEAESHGFSLNQEDLKQVKKDRSGNLFVPKSTRLPFMCSGGHIQVMAINELEKGKQCSACNHTRVNSAFSRSEEIIAKVLERNNTKFIRQAVTDNAHEQLKLDFLLPEIKVIIEYDGSHHKYGRTTDKGDNLAEIKRKDSIRDAYAEAIGYKMVRLNHHQVGRKLIYSLAKELPELHLNPSRPDYDEIVRDVYNYASTNFGWDSYEKIKSFADVYKSVGRVEAHKRTGRSMSNLQRDYNTIYGIPKK</sequence>
<keyword evidence="2" id="KW-0540">Nuclease</keyword>
<dbReference type="GO" id="GO:0004519">
    <property type="term" value="F:endonuclease activity"/>
    <property type="evidence" value="ECO:0007669"/>
    <property type="project" value="UniProtKB-KW"/>
</dbReference>
<evidence type="ECO:0000259" key="1">
    <source>
        <dbReference type="Pfam" id="PF04480"/>
    </source>
</evidence>
<reference evidence="2 3" key="1">
    <citation type="submission" date="2021-05" db="EMBL/GenBank/DDBJ databases">
        <authorList>
            <person name="Canfield G.S."/>
            <person name="Duerkop B.A."/>
        </authorList>
    </citation>
    <scope>NUCLEOTIDE SEQUENCE [LARGE SCALE GENOMIC DNA]</scope>
</reference>
<gene>
    <name evidence="2" type="ORF">p113_96</name>
</gene>
<dbReference type="InterPro" id="IPR007569">
    <property type="entry name" value="DUF559"/>
</dbReference>
<name>A0A8E7L331_9CAUD</name>
<accession>A0A8E7L331</accession>
<keyword evidence="2" id="KW-0255">Endonuclease</keyword>
<feature type="domain" description="DUF559" evidence="1">
    <location>
        <begin position="148"/>
        <end position="228"/>
    </location>
</feature>
<organism evidence="2 3">
    <name type="scientific">Enterococcus phage 113</name>
    <dbReference type="NCBI Taxonomy" id="2835638"/>
    <lineage>
        <taxon>Viruses</taxon>
        <taxon>Duplodnaviria</taxon>
        <taxon>Heunggongvirae</taxon>
        <taxon>Uroviricota</taxon>
        <taxon>Caudoviricetes</taxon>
        <taxon>Herelleviridae</taxon>
        <taxon>Brockvirinae</taxon>
        <taxon>Schiekvirus</taxon>
        <taxon>Schiekvirus sv113</taxon>
    </lineage>
</organism>
<evidence type="ECO:0000313" key="2">
    <source>
        <dbReference type="EMBL" id="QVW54518.1"/>
    </source>
</evidence>
<proteinExistence type="predicted"/>
<dbReference type="Proteomes" id="UP000677423">
    <property type="component" value="Segment"/>
</dbReference>
<dbReference type="Pfam" id="PF04480">
    <property type="entry name" value="DUF559"/>
    <property type="match status" value="1"/>
</dbReference>